<evidence type="ECO:0000259" key="1">
    <source>
        <dbReference type="Pfam" id="PF09284"/>
    </source>
</evidence>
<feature type="domain" description="Rhamnogalacturonan lyase" evidence="2">
    <location>
        <begin position="383"/>
        <end position="549"/>
    </location>
</feature>
<proteinExistence type="predicted"/>
<dbReference type="Pfam" id="PF14686">
    <property type="entry name" value="fn3_3"/>
    <property type="match status" value="1"/>
</dbReference>
<dbReference type="EMBL" id="CP086239">
    <property type="protein sequence ID" value="WAG62429.1"/>
    <property type="molecule type" value="Genomic_DNA"/>
</dbReference>
<dbReference type="PANTHER" id="PTHR36574:SF1">
    <property type="entry name" value="RHAMNOGALACTURONATE LYASE-RELATED"/>
    <property type="match status" value="1"/>
</dbReference>
<dbReference type="RefSeq" id="WP_216128167.1">
    <property type="nucleotide sequence ID" value="NZ_CP086239.1"/>
</dbReference>
<reference evidence="4" key="1">
    <citation type="submission" date="2021-11" db="EMBL/GenBank/DDBJ databases">
        <title>Clostridia strains as spoilage organisms.</title>
        <authorList>
            <person name="Wambui J."/>
            <person name="Stevens M.J.A."/>
            <person name="Stephan R."/>
        </authorList>
    </citation>
    <scope>NUCLEOTIDE SEQUENCE</scope>
    <source>
        <strain evidence="4">CF009</strain>
    </source>
</reference>
<feature type="domain" description="Rhamnogalacturonan lyase" evidence="3">
    <location>
        <begin position="308"/>
        <end position="369"/>
    </location>
</feature>
<dbReference type="InterPro" id="IPR029413">
    <property type="entry name" value="RG-lyase_II"/>
</dbReference>
<evidence type="ECO:0000313" key="4">
    <source>
        <dbReference type="EMBL" id="WAG62429.1"/>
    </source>
</evidence>
<accession>A0AA47ELI1</accession>
<evidence type="ECO:0000313" key="5">
    <source>
        <dbReference type="Proteomes" id="UP001164733"/>
    </source>
</evidence>
<dbReference type="CDD" id="cd10317">
    <property type="entry name" value="RGL4_C"/>
    <property type="match status" value="1"/>
</dbReference>
<organism evidence="4 5">
    <name type="scientific">Clostridium estertheticum</name>
    <dbReference type="NCBI Taxonomy" id="238834"/>
    <lineage>
        <taxon>Bacteria</taxon>
        <taxon>Bacillati</taxon>
        <taxon>Bacillota</taxon>
        <taxon>Clostridia</taxon>
        <taxon>Eubacteriales</taxon>
        <taxon>Clostridiaceae</taxon>
        <taxon>Clostridium</taxon>
    </lineage>
</organism>
<dbReference type="Proteomes" id="UP001164733">
    <property type="component" value="Chromosome"/>
</dbReference>
<evidence type="ECO:0000259" key="2">
    <source>
        <dbReference type="Pfam" id="PF14683"/>
    </source>
</evidence>
<sequence length="551" mass="58616">MKIKSSNALQRLAISLIFVIIITLATNLVPGTYVHAASIGVTDNGSTIVVTSGAGLIYTINKTNGDMTSCKLNGTELNGTNKASQISSGLGSATVTWTTFSSGATVLITCATSTLTQYYASKYGSNIIYMGTYITEEPSVGELRYIFRGNMDVLTSVPKNSNLSGNSGTIESTDVYGFSTGYTASKYYGNDQTKDLNIKGATGSNVGVFMAYGSHETGSGGPFQRDIQFQRAYPDNMNTEITNYLNSTHAKTEDFRTGLFGPYALVFTTGSTPSVPDFSWMSSLGLKGYVASSSRGQVVLNGLSGMDTNYTYTIGFANTTAQYWATTSSSGVATCPNMKVGTYTMQVYKGEIAVYTENVTVTAGSTTTLNTRTITGDPSTNSTIWRIGDWDGTPLEFLSGKTFQLRHPSDVRNSSWGPVTYAVGSSTNKFPAAQFRGANSPTTVTFTLTSTQASAAHTLKLGITTAYNNGRPSVTINGHALTDPVASTQPRERTLTVGTYRGNNANFTWSIPSSDFVTGSNTITITPISGSSDTSTYLSASFAYDCVELEN</sequence>
<dbReference type="PANTHER" id="PTHR36574">
    <property type="entry name" value="RHAMNOGALACTURONATE LYASE-RELATED"/>
    <property type="match status" value="1"/>
</dbReference>
<dbReference type="GO" id="GO:0045490">
    <property type="term" value="P:pectin catabolic process"/>
    <property type="evidence" value="ECO:0007669"/>
    <property type="project" value="TreeGrafter"/>
</dbReference>
<name>A0AA47ELI1_9CLOT</name>
<dbReference type="Pfam" id="PF14683">
    <property type="entry name" value="CBM-like"/>
    <property type="match status" value="1"/>
</dbReference>
<dbReference type="AlphaFoldDB" id="A0AA47ELI1"/>
<dbReference type="GO" id="GO:0030246">
    <property type="term" value="F:carbohydrate binding"/>
    <property type="evidence" value="ECO:0007669"/>
    <property type="project" value="InterPro"/>
</dbReference>
<dbReference type="InterPro" id="IPR029411">
    <property type="entry name" value="RG-lyase_III"/>
</dbReference>
<dbReference type="InterPro" id="IPR016590">
    <property type="entry name" value="Rhamnogalacturonase_B"/>
</dbReference>
<evidence type="ECO:0008006" key="6">
    <source>
        <dbReference type="Google" id="ProtNLM"/>
    </source>
</evidence>
<dbReference type="GO" id="GO:0016837">
    <property type="term" value="F:carbon-oxygen lyase activity, acting on polysaccharides"/>
    <property type="evidence" value="ECO:0007669"/>
    <property type="project" value="InterPro"/>
</dbReference>
<protein>
    <recommendedName>
        <fullName evidence="6">Rhamnogalacturonan endolyase</fullName>
    </recommendedName>
</protein>
<feature type="domain" description="Rhamnogalacturonase B N-terminal" evidence="1">
    <location>
        <begin position="40"/>
        <end position="288"/>
    </location>
</feature>
<gene>
    <name evidence="4" type="ORF">LL038_09390</name>
</gene>
<dbReference type="InterPro" id="IPR015364">
    <property type="entry name" value="RhgB_N"/>
</dbReference>
<evidence type="ECO:0000259" key="3">
    <source>
        <dbReference type="Pfam" id="PF14686"/>
    </source>
</evidence>
<dbReference type="Pfam" id="PF09284">
    <property type="entry name" value="RhgB_N"/>
    <property type="match status" value="1"/>
</dbReference>